<dbReference type="Gene3D" id="2.60.120.260">
    <property type="entry name" value="Galactose-binding domain-like"/>
    <property type="match status" value="1"/>
</dbReference>
<feature type="chain" id="PRO_5045959463" evidence="1">
    <location>
        <begin position="35"/>
        <end position="916"/>
    </location>
</feature>
<dbReference type="Pfam" id="PF03644">
    <property type="entry name" value="Glyco_hydro_85"/>
    <property type="match status" value="1"/>
</dbReference>
<evidence type="ECO:0000259" key="2">
    <source>
        <dbReference type="Pfam" id="PF03644"/>
    </source>
</evidence>
<evidence type="ECO:0000256" key="1">
    <source>
        <dbReference type="SAM" id="SignalP"/>
    </source>
</evidence>
<evidence type="ECO:0000313" key="4">
    <source>
        <dbReference type="Proteomes" id="UP001240171"/>
    </source>
</evidence>
<dbReference type="Proteomes" id="UP001240171">
    <property type="component" value="Unassembled WGS sequence"/>
</dbReference>
<feature type="signal peptide" evidence="1">
    <location>
        <begin position="1"/>
        <end position="34"/>
    </location>
</feature>
<dbReference type="RefSeq" id="WP_305025392.1">
    <property type="nucleotide sequence ID" value="NZ_JAUQTB010000013.1"/>
</dbReference>
<keyword evidence="4" id="KW-1185">Reference proteome</keyword>
<feature type="domain" description="Cytosolic endo-beta-N-acetylglucosaminidase TIM barrel" evidence="2">
    <location>
        <begin position="120"/>
        <end position="467"/>
    </location>
</feature>
<proteinExistence type="predicted"/>
<dbReference type="InterPro" id="IPR005201">
    <property type="entry name" value="TIM_ENGase"/>
</dbReference>
<sequence>MTSKTARKSFASKITALALTSAMFSLTFTSFAHAGDTLPYTGESAKGTNQPYQHGYASSHILDWTPQSDPYSDLLRARVPLQQRNQAFAPTQANPKLNPNTQNFTLSGDYGNSFFDSYSYTNEFSEYLFNYWQYTDFYGYWHGMPTAGVPREMYDPNKDWTEKWFEFGILNIPNPAYTNAAHKNGVRSIACIFFSDNDRGPQTYKQMLVQDENGDFPVAKKLVEMAHYYGYDGYFINQEEASKGVAPADIPLYKQFLKYLKDQGMYVQWYDSTVNDTGAIDYQNEFNAVNSPFVKDSQYGQISDSIFLNYWWDKEKLKKSSEHAKNLGLDPLQTVFAGIEGGNGDFGRWKQKYDLRLNLDDQGQPMNSIATLGADFTHNALDEELGGEDRNLRANDDYQWMTFVRDRAWWSGPNLDPSHAERNADADLADVKASGANWDGMAAYIAERSVINGSSFSTSFNTGHGMQYYVKGAVSNPKEWSNINIQDIPVTWQWWLETKGSKLNVDFDYGPQYTAGPRYTYQSIGAYNGGNSLVVNGKLDADNFLHLYKTDLAVKSGSKLSLTYNKPSADDSSAVSVGLIFKDQPNQIVYVPVPDTGKQTSGWATRELDLGAYQGRELASIGLKFANGGHSISNYQVNIGQLRITDGTTSAPSAPTGFHVTKALTGTNEMYVAWNLADYKQVKQYNLYENGVYVGGIYDSAYYIKKLTQRKGELSLTAVGADGTESAPAKVSYNLDAGVSNISVETKKNGHAFVTWVQPKDAAGDIKLTLKTEYTDQPFTKSWTVKGKSQSAQLTGLPLNGDTYSLDISIGDGQPVTYRGKLADYEIEPYAKENVSVNGNTYTLALPTMKDWHYIYVYEDGVPKEFGVTYVQRKFPYIVRGRTKLSDLTFTANSSTSSLKLVIEDYTGNQATTILR</sequence>
<dbReference type="Gene3D" id="2.60.40.10">
    <property type="entry name" value="Immunoglobulins"/>
    <property type="match status" value="1"/>
</dbReference>
<comment type="caution">
    <text evidence="3">The sequence shown here is derived from an EMBL/GenBank/DDBJ whole genome shotgun (WGS) entry which is preliminary data.</text>
</comment>
<protein>
    <submittedName>
        <fullName evidence="3">Endo-beta-N-acetylglucosaminidase</fullName>
    </submittedName>
</protein>
<organism evidence="3 4">
    <name type="scientific">Paenibacillus lacisoli</name>
    <dbReference type="NCBI Taxonomy" id="3064525"/>
    <lineage>
        <taxon>Bacteria</taxon>
        <taxon>Bacillati</taxon>
        <taxon>Bacillota</taxon>
        <taxon>Bacilli</taxon>
        <taxon>Bacillales</taxon>
        <taxon>Paenibacillaceae</taxon>
        <taxon>Paenibacillus</taxon>
    </lineage>
</organism>
<dbReference type="PANTHER" id="PTHR13246">
    <property type="entry name" value="ENDO BETA N-ACETYLGLUCOSAMINIDASE"/>
    <property type="match status" value="1"/>
</dbReference>
<dbReference type="InterPro" id="IPR013783">
    <property type="entry name" value="Ig-like_fold"/>
</dbReference>
<dbReference type="InterPro" id="IPR032979">
    <property type="entry name" value="ENGase"/>
</dbReference>
<dbReference type="EMBL" id="JAUQTB010000013">
    <property type="protein sequence ID" value="MDO7908168.1"/>
    <property type="molecule type" value="Genomic_DNA"/>
</dbReference>
<dbReference type="PANTHER" id="PTHR13246:SF1">
    <property type="entry name" value="CYTOSOLIC ENDO-BETA-N-ACETYLGLUCOSAMINIDASE"/>
    <property type="match status" value="1"/>
</dbReference>
<keyword evidence="1" id="KW-0732">Signal</keyword>
<evidence type="ECO:0000313" key="3">
    <source>
        <dbReference type="EMBL" id="MDO7908168.1"/>
    </source>
</evidence>
<accession>A0ABT9CHW8</accession>
<reference evidence="3 4" key="1">
    <citation type="submission" date="2023-07" db="EMBL/GenBank/DDBJ databases">
        <title>Paenibacillus sp. JX-17 nov. isolated from soil.</title>
        <authorList>
            <person name="Wan Y."/>
            <person name="Liu B."/>
        </authorList>
    </citation>
    <scope>NUCLEOTIDE SEQUENCE [LARGE SCALE GENOMIC DNA]</scope>
    <source>
        <strain evidence="3 4">JX-17</strain>
    </source>
</reference>
<name>A0ABT9CHW8_9BACL</name>
<gene>
    <name evidence="3" type="ORF">Q5741_17330</name>
</gene>
<dbReference type="Gene3D" id="3.20.20.80">
    <property type="entry name" value="Glycosidases"/>
    <property type="match status" value="1"/>
</dbReference>